<keyword evidence="3" id="KW-0808">Transferase</keyword>
<organism evidence="8 9">
    <name type="scientific">Tulasnella calospora MUT 4182</name>
    <dbReference type="NCBI Taxonomy" id="1051891"/>
    <lineage>
        <taxon>Eukaryota</taxon>
        <taxon>Fungi</taxon>
        <taxon>Dikarya</taxon>
        <taxon>Basidiomycota</taxon>
        <taxon>Agaricomycotina</taxon>
        <taxon>Agaricomycetes</taxon>
        <taxon>Cantharellales</taxon>
        <taxon>Tulasnellaceae</taxon>
        <taxon>Tulasnella</taxon>
    </lineage>
</organism>
<dbReference type="HOGENOM" id="CLU_1187497_0_0_1"/>
<dbReference type="Proteomes" id="UP000054248">
    <property type="component" value="Unassembled WGS sequence"/>
</dbReference>
<dbReference type="GO" id="GO:0005634">
    <property type="term" value="C:nucleus"/>
    <property type="evidence" value="ECO:0007669"/>
    <property type="project" value="TreeGrafter"/>
</dbReference>
<evidence type="ECO:0000256" key="1">
    <source>
        <dbReference type="ARBA" id="ARBA00004173"/>
    </source>
</evidence>
<dbReference type="PROSITE" id="PS50305">
    <property type="entry name" value="SIRTUIN"/>
    <property type="match status" value="1"/>
</dbReference>
<dbReference type="PANTHER" id="PTHR11085:SF8">
    <property type="entry name" value="NAD-DEPENDENT HISTONE DEACETYLASE HST3"/>
    <property type="match status" value="1"/>
</dbReference>
<evidence type="ECO:0000256" key="2">
    <source>
        <dbReference type="ARBA" id="ARBA00006924"/>
    </source>
</evidence>
<feature type="non-terminal residue" evidence="8">
    <location>
        <position position="234"/>
    </location>
</feature>
<evidence type="ECO:0000256" key="6">
    <source>
        <dbReference type="PROSITE-ProRule" id="PRU00236"/>
    </source>
</evidence>
<evidence type="ECO:0000256" key="3">
    <source>
        <dbReference type="ARBA" id="ARBA00022679"/>
    </source>
</evidence>
<accession>A0A0C3K1K1</accession>
<feature type="domain" description="Deacetylase sirtuin-type" evidence="7">
    <location>
        <begin position="1"/>
        <end position="234"/>
    </location>
</feature>
<gene>
    <name evidence="8" type="ORF">M407DRAFT_56768</name>
</gene>
<dbReference type="OrthoDB" id="2919105at2759"/>
<sequence>GPTAFDQSVYNTRESTSKFLSTMVSMKAASDHANPTKTHHMIAALNTRGSLQRCYTQNIDGLESRLVQSFPPIDGITGGDIGDEENKCVMLHGCLKFVWCNKCRDVKPWLPQHTTTFQDGTLPPCGCGENPDRPPRDARWGLLRPLIMLYGSNDYPYQDAIDKKIQVDCSNPPDMVMVMGTSLQVKAATNLIRDLAVNASKVIFVNKEAPRSTTAGLFTHHVQGRTDHWAELIL</sequence>
<name>A0A0C3K1K1_9AGAM</name>
<protein>
    <recommendedName>
        <fullName evidence="7">Deacetylase sirtuin-type domain-containing protein</fullName>
    </recommendedName>
</protein>
<dbReference type="InterPro" id="IPR029035">
    <property type="entry name" value="DHS-like_NAD/FAD-binding_dom"/>
</dbReference>
<dbReference type="PANTHER" id="PTHR11085">
    <property type="entry name" value="NAD-DEPENDENT PROTEIN DEACYLASE SIRTUIN-5, MITOCHONDRIAL-RELATED"/>
    <property type="match status" value="1"/>
</dbReference>
<proteinExistence type="inferred from homology"/>
<dbReference type="CDD" id="cd00296">
    <property type="entry name" value="SIR2"/>
    <property type="match status" value="1"/>
</dbReference>
<dbReference type="EMBL" id="KN824257">
    <property type="protein sequence ID" value="KIO15293.1"/>
    <property type="molecule type" value="Genomic_DNA"/>
</dbReference>
<evidence type="ECO:0000256" key="5">
    <source>
        <dbReference type="ARBA" id="ARBA00023128"/>
    </source>
</evidence>
<evidence type="ECO:0000259" key="7">
    <source>
        <dbReference type="PROSITE" id="PS50305"/>
    </source>
</evidence>
<evidence type="ECO:0000313" key="8">
    <source>
        <dbReference type="EMBL" id="KIO15293.1"/>
    </source>
</evidence>
<dbReference type="InterPro" id="IPR050134">
    <property type="entry name" value="NAD-dep_sirtuin_deacylases"/>
</dbReference>
<dbReference type="GO" id="GO:0005739">
    <property type="term" value="C:mitochondrion"/>
    <property type="evidence" value="ECO:0007669"/>
    <property type="project" value="UniProtKB-SubCell"/>
</dbReference>
<dbReference type="InterPro" id="IPR003000">
    <property type="entry name" value="Sirtuin"/>
</dbReference>
<feature type="non-terminal residue" evidence="8">
    <location>
        <position position="1"/>
    </location>
</feature>
<dbReference type="AlphaFoldDB" id="A0A0C3K1K1"/>
<comment type="caution">
    <text evidence="6">Lacks conserved residue(s) required for the propagation of feature annotation.</text>
</comment>
<keyword evidence="4" id="KW-0520">NAD</keyword>
<evidence type="ECO:0000313" key="9">
    <source>
        <dbReference type="Proteomes" id="UP000054248"/>
    </source>
</evidence>
<dbReference type="Pfam" id="PF02146">
    <property type="entry name" value="SIR2"/>
    <property type="match status" value="1"/>
</dbReference>
<comment type="similarity">
    <text evidence="2">Belongs to the sirtuin family. Class I subfamily.</text>
</comment>
<evidence type="ECO:0000256" key="4">
    <source>
        <dbReference type="ARBA" id="ARBA00023027"/>
    </source>
</evidence>
<dbReference type="STRING" id="1051891.A0A0C3K1K1"/>
<dbReference type="GO" id="GO:0017136">
    <property type="term" value="F:histone deacetylase activity, NAD-dependent"/>
    <property type="evidence" value="ECO:0007669"/>
    <property type="project" value="TreeGrafter"/>
</dbReference>
<dbReference type="GO" id="GO:0070403">
    <property type="term" value="F:NAD+ binding"/>
    <property type="evidence" value="ECO:0007669"/>
    <property type="project" value="InterPro"/>
</dbReference>
<dbReference type="SUPFAM" id="SSF52467">
    <property type="entry name" value="DHS-like NAD/FAD-binding domain"/>
    <property type="match status" value="1"/>
</dbReference>
<keyword evidence="5" id="KW-0496">Mitochondrion</keyword>
<reference evidence="9" key="2">
    <citation type="submission" date="2015-01" db="EMBL/GenBank/DDBJ databases">
        <title>Evolutionary Origins and Diversification of the Mycorrhizal Mutualists.</title>
        <authorList>
            <consortium name="DOE Joint Genome Institute"/>
            <consortium name="Mycorrhizal Genomics Consortium"/>
            <person name="Kohler A."/>
            <person name="Kuo A."/>
            <person name="Nagy L.G."/>
            <person name="Floudas D."/>
            <person name="Copeland A."/>
            <person name="Barry K.W."/>
            <person name="Cichocki N."/>
            <person name="Veneault-Fourrey C."/>
            <person name="LaButti K."/>
            <person name="Lindquist E.A."/>
            <person name="Lipzen A."/>
            <person name="Lundell T."/>
            <person name="Morin E."/>
            <person name="Murat C."/>
            <person name="Riley R."/>
            <person name="Ohm R."/>
            <person name="Sun H."/>
            <person name="Tunlid A."/>
            <person name="Henrissat B."/>
            <person name="Grigoriev I.V."/>
            <person name="Hibbett D.S."/>
            <person name="Martin F."/>
        </authorList>
    </citation>
    <scope>NUCLEOTIDE SEQUENCE [LARGE SCALE GENOMIC DNA]</scope>
    <source>
        <strain evidence="9">MUT 4182</strain>
    </source>
</reference>
<comment type="subcellular location">
    <subcellularLocation>
        <location evidence="1">Mitochondrion</location>
    </subcellularLocation>
</comment>
<keyword evidence="9" id="KW-1185">Reference proteome</keyword>
<dbReference type="InterPro" id="IPR026590">
    <property type="entry name" value="Ssirtuin_cat_dom"/>
</dbReference>
<reference evidence="8 9" key="1">
    <citation type="submission" date="2014-04" db="EMBL/GenBank/DDBJ databases">
        <authorList>
            <consortium name="DOE Joint Genome Institute"/>
            <person name="Kuo A."/>
            <person name="Girlanda M."/>
            <person name="Perotto S."/>
            <person name="Kohler A."/>
            <person name="Nagy L.G."/>
            <person name="Floudas D."/>
            <person name="Copeland A."/>
            <person name="Barry K.W."/>
            <person name="Cichocki N."/>
            <person name="Veneault-Fourrey C."/>
            <person name="LaButti K."/>
            <person name="Lindquist E.A."/>
            <person name="Lipzen A."/>
            <person name="Lundell T."/>
            <person name="Morin E."/>
            <person name="Murat C."/>
            <person name="Sun H."/>
            <person name="Tunlid A."/>
            <person name="Henrissat B."/>
            <person name="Grigoriev I.V."/>
            <person name="Hibbett D.S."/>
            <person name="Martin F."/>
            <person name="Nordberg H.P."/>
            <person name="Cantor M.N."/>
            <person name="Hua S.X."/>
        </authorList>
    </citation>
    <scope>NUCLEOTIDE SEQUENCE [LARGE SCALE GENOMIC DNA]</scope>
    <source>
        <strain evidence="8 9">MUT 4182</strain>
    </source>
</reference>
<dbReference type="Gene3D" id="3.40.50.1220">
    <property type="entry name" value="TPP-binding domain"/>
    <property type="match status" value="1"/>
</dbReference>